<organism evidence="3 4">
    <name type="scientific">Fuerstiella marisgermanici</name>
    <dbReference type="NCBI Taxonomy" id="1891926"/>
    <lineage>
        <taxon>Bacteria</taxon>
        <taxon>Pseudomonadati</taxon>
        <taxon>Planctomycetota</taxon>
        <taxon>Planctomycetia</taxon>
        <taxon>Planctomycetales</taxon>
        <taxon>Planctomycetaceae</taxon>
        <taxon>Fuerstiella</taxon>
    </lineage>
</organism>
<dbReference type="EMBL" id="CP017641">
    <property type="protein sequence ID" value="APZ95107.1"/>
    <property type="molecule type" value="Genomic_DNA"/>
</dbReference>
<dbReference type="AlphaFoldDB" id="A0A1P8WM35"/>
<dbReference type="Proteomes" id="UP000187735">
    <property type="component" value="Chromosome"/>
</dbReference>
<name>A0A1P8WM35_9PLAN</name>
<dbReference type="OrthoDB" id="291507at2"/>
<gene>
    <name evidence="3" type="ORF">Fuma_04761</name>
</gene>
<sequence precursor="true">MSKLTSTIVTMALAVTVFSLSGSSAMAQFGNRIQQPFDRPAFSPYMNMFRNSPASGGAAIMNYYGLVRPQQEMIQQQNDLQQGLYGFQRQQSMQNGQRPGQRGGFPRSYRMGVTGHSVGFMTAGSRTQSGAGAGAGLAGFGQPSGGGAGAFGGSNSSGSQFNNDGMYEENSFSGGGGGSFSGHSPAFGYGAGYNTGGGF</sequence>
<keyword evidence="2" id="KW-0732">Signal</keyword>
<dbReference type="RefSeq" id="WP_077026318.1">
    <property type="nucleotide sequence ID" value="NZ_CP017641.1"/>
</dbReference>
<protein>
    <submittedName>
        <fullName evidence="3">Uncharacterized protein</fullName>
    </submittedName>
</protein>
<dbReference type="STRING" id="1891926.Fuma_04761"/>
<evidence type="ECO:0000313" key="3">
    <source>
        <dbReference type="EMBL" id="APZ95107.1"/>
    </source>
</evidence>
<evidence type="ECO:0000256" key="1">
    <source>
        <dbReference type="SAM" id="MobiDB-lite"/>
    </source>
</evidence>
<evidence type="ECO:0000256" key="2">
    <source>
        <dbReference type="SAM" id="SignalP"/>
    </source>
</evidence>
<evidence type="ECO:0000313" key="4">
    <source>
        <dbReference type="Proteomes" id="UP000187735"/>
    </source>
</evidence>
<feature type="region of interest" description="Disordered" evidence="1">
    <location>
        <begin position="149"/>
        <end position="175"/>
    </location>
</feature>
<feature type="compositionally biased region" description="Low complexity" evidence="1">
    <location>
        <begin position="153"/>
        <end position="165"/>
    </location>
</feature>
<feature type="chain" id="PRO_5012501440" evidence="2">
    <location>
        <begin position="28"/>
        <end position="199"/>
    </location>
</feature>
<accession>A0A1P8WM35</accession>
<dbReference type="KEGG" id="fmr:Fuma_04761"/>
<keyword evidence="4" id="KW-1185">Reference proteome</keyword>
<proteinExistence type="predicted"/>
<feature type="signal peptide" evidence="2">
    <location>
        <begin position="1"/>
        <end position="27"/>
    </location>
</feature>
<reference evidence="3 4" key="1">
    <citation type="journal article" date="2016" name="Front. Microbiol.">
        <title>Fuerstia marisgermanicae gen. nov., sp. nov., an Unusual Member of the Phylum Planctomycetes from the German Wadden Sea.</title>
        <authorList>
            <person name="Kohn T."/>
            <person name="Heuer A."/>
            <person name="Jogler M."/>
            <person name="Vollmers J."/>
            <person name="Boedeker C."/>
            <person name="Bunk B."/>
            <person name="Rast P."/>
            <person name="Borchert D."/>
            <person name="Glockner I."/>
            <person name="Freese H.M."/>
            <person name="Klenk H.P."/>
            <person name="Overmann J."/>
            <person name="Kaster A.K."/>
            <person name="Rohde M."/>
            <person name="Wiegand S."/>
            <person name="Jogler C."/>
        </authorList>
    </citation>
    <scope>NUCLEOTIDE SEQUENCE [LARGE SCALE GENOMIC DNA]</scope>
    <source>
        <strain evidence="3 4">NH11</strain>
    </source>
</reference>